<feature type="compositionally biased region" description="Basic and acidic residues" evidence="6">
    <location>
        <begin position="386"/>
        <end position="398"/>
    </location>
</feature>
<feature type="region of interest" description="Disordered" evidence="6">
    <location>
        <begin position="16"/>
        <end position="36"/>
    </location>
</feature>
<evidence type="ECO:0000313" key="8">
    <source>
        <dbReference type="EMBL" id="CAC5380482.1"/>
    </source>
</evidence>
<comment type="similarity">
    <text evidence="1">Belongs to the peptidase C48 family.</text>
</comment>
<dbReference type="GO" id="GO:0006508">
    <property type="term" value="P:proteolysis"/>
    <property type="evidence" value="ECO:0007669"/>
    <property type="project" value="UniProtKB-KW"/>
</dbReference>
<dbReference type="OrthoDB" id="1939479at2759"/>
<feature type="compositionally biased region" description="Basic and acidic residues" evidence="6">
    <location>
        <begin position="151"/>
        <end position="171"/>
    </location>
</feature>
<dbReference type="GO" id="GO:0005634">
    <property type="term" value="C:nucleus"/>
    <property type="evidence" value="ECO:0007669"/>
    <property type="project" value="TreeGrafter"/>
</dbReference>
<evidence type="ECO:0000313" key="9">
    <source>
        <dbReference type="Proteomes" id="UP000507470"/>
    </source>
</evidence>
<reference evidence="8 9" key="1">
    <citation type="submission" date="2020-06" db="EMBL/GenBank/DDBJ databases">
        <authorList>
            <person name="Li R."/>
            <person name="Bekaert M."/>
        </authorList>
    </citation>
    <scope>NUCLEOTIDE SEQUENCE [LARGE SCALE GENOMIC DNA]</scope>
    <source>
        <strain evidence="9">wild</strain>
    </source>
</reference>
<name>A0A6J8B948_MYTCO</name>
<dbReference type="PANTHER" id="PTHR12606:SF141">
    <property type="entry name" value="GH15225P-RELATED"/>
    <property type="match status" value="1"/>
</dbReference>
<feature type="compositionally biased region" description="Polar residues" evidence="6">
    <location>
        <begin position="202"/>
        <end position="216"/>
    </location>
</feature>
<dbReference type="FunFam" id="3.40.395.10:FF:000001">
    <property type="entry name" value="Sentrin-specific protease 1"/>
    <property type="match status" value="1"/>
</dbReference>
<dbReference type="PANTHER" id="PTHR12606">
    <property type="entry name" value="SENTRIN/SUMO-SPECIFIC PROTEASE"/>
    <property type="match status" value="1"/>
</dbReference>
<dbReference type="InterPro" id="IPR038765">
    <property type="entry name" value="Papain-like_cys_pep_sf"/>
</dbReference>
<keyword evidence="3 8" id="KW-0378">Hydrolase</keyword>
<accession>A0A6J8B948</accession>
<sequence>MFNSFTNKFKSLIFSPQAGNSRKRKRPLDESDDTDCEIIEVKRPKSSEQNPQLGYNFFAKMADWVKSKSAWSSMFDFKTKEPGKRNGNLHQNFTSDGDHDVSGKHNGNRIAVAKRSNQGQTNYGNSQIKVMDERSDHASSEILSYNGNSRETGRNYRSDGDIVNGDGRETPPDDIIQGPGPGYQQQIGRKSYASVVKDSMEPNRSGQDSIKQTNHRPGSDKRKQRSLFEKRKPEVLFTATETVRLDEKERYKMLLQQYTSVPLKSSQTDNGVNQDYWPSVNKSKSHRSEESLLGNRKNHYVTKIDISKDIPRHKMTPKYIQHPPGSSMLERHVSPIEMIRKTSFSSSTVQTPTSLPQRPLLESTRLPDTSMSELFTTDQSQTGRKTSPERESMIERSKRISTANKDYRSSQYLSDSWVSEIMSKYSSSARDRNRKIAEAELKAKLYEERRKGKDDDLEKRLRIQMRLYEKEPAVTEDLPVELSEEEEEKEEVLPEITPEMDDVINKALRGQPAHEVLVEGYRLQITRGDIATLAGLNWLNDEVINFYMNMLMERGEKDNYPKCYAFNTFFYPKIMSGGHSTVRRWTKKIDIFSYDYLIVPVHLGMHWCLCIVDFKKKCIQYYDSMGGQNVKCLNAVKQYLCDECKDKKNQQFDQTGWSTEIAEDIPQQMNGSDCGMFACKFADYITREANITFEQKHMSYFRRRMVYEIVKKNLLQ</sequence>
<dbReference type="EMBL" id="CACVKT020002888">
    <property type="protein sequence ID" value="CAC5380482.1"/>
    <property type="molecule type" value="Genomic_DNA"/>
</dbReference>
<feature type="region of interest" description="Disordered" evidence="6">
    <location>
        <begin position="144"/>
        <end position="187"/>
    </location>
</feature>
<evidence type="ECO:0000256" key="6">
    <source>
        <dbReference type="SAM" id="MobiDB-lite"/>
    </source>
</evidence>
<gene>
    <name evidence="8" type="ORF">MCOR_16429</name>
</gene>
<dbReference type="Gene3D" id="3.40.395.10">
    <property type="entry name" value="Adenoviral Proteinase, Chain A"/>
    <property type="match status" value="1"/>
</dbReference>
<dbReference type="GO" id="GO:0060255">
    <property type="term" value="P:regulation of macromolecule metabolic process"/>
    <property type="evidence" value="ECO:0007669"/>
    <property type="project" value="UniProtKB-ARBA"/>
</dbReference>
<protein>
    <submittedName>
        <fullName evidence="8">SENP1</fullName>
        <ecNumber evidence="8">3.4.22.68</ecNumber>
    </submittedName>
</protein>
<keyword evidence="5" id="KW-0175">Coiled coil</keyword>
<evidence type="ECO:0000259" key="7">
    <source>
        <dbReference type="PROSITE" id="PS50600"/>
    </source>
</evidence>
<keyword evidence="9" id="KW-1185">Reference proteome</keyword>
<proteinExistence type="inferred from homology"/>
<keyword evidence="2" id="KW-0645">Protease</keyword>
<dbReference type="Proteomes" id="UP000507470">
    <property type="component" value="Unassembled WGS sequence"/>
</dbReference>
<dbReference type="GO" id="GO:0080090">
    <property type="term" value="P:regulation of primary metabolic process"/>
    <property type="evidence" value="ECO:0007669"/>
    <property type="project" value="UniProtKB-ARBA"/>
</dbReference>
<feature type="compositionally biased region" description="Polar residues" evidence="6">
    <location>
        <begin position="342"/>
        <end position="356"/>
    </location>
</feature>
<dbReference type="Pfam" id="PF02902">
    <property type="entry name" value="Peptidase_C48"/>
    <property type="match status" value="1"/>
</dbReference>
<dbReference type="PROSITE" id="PS50600">
    <property type="entry name" value="ULP_PROTEASE"/>
    <property type="match status" value="1"/>
</dbReference>
<feature type="domain" description="Ubiquitin-like protease family profile" evidence="7">
    <location>
        <begin position="523"/>
        <end position="685"/>
    </location>
</feature>
<feature type="compositionally biased region" description="Basic and acidic residues" evidence="6">
    <location>
        <begin position="217"/>
        <end position="229"/>
    </location>
</feature>
<feature type="coiled-coil region" evidence="5">
    <location>
        <begin position="429"/>
        <end position="456"/>
    </location>
</feature>
<evidence type="ECO:0000256" key="4">
    <source>
        <dbReference type="ARBA" id="ARBA00022807"/>
    </source>
</evidence>
<dbReference type="AlphaFoldDB" id="A0A6J8B948"/>
<dbReference type="InterPro" id="IPR003653">
    <property type="entry name" value="Peptidase_C48_C"/>
</dbReference>
<organism evidence="8 9">
    <name type="scientific">Mytilus coruscus</name>
    <name type="common">Sea mussel</name>
    <dbReference type="NCBI Taxonomy" id="42192"/>
    <lineage>
        <taxon>Eukaryota</taxon>
        <taxon>Metazoa</taxon>
        <taxon>Spiralia</taxon>
        <taxon>Lophotrochozoa</taxon>
        <taxon>Mollusca</taxon>
        <taxon>Bivalvia</taxon>
        <taxon>Autobranchia</taxon>
        <taxon>Pteriomorphia</taxon>
        <taxon>Mytilida</taxon>
        <taxon>Mytiloidea</taxon>
        <taxon>Mytilidae</taxon>
        <taxon>Mytilinae</taxon>
        <taxon>Mytilus</taxon>
    </lineage>
</organism>
<feature type="region of interest" description="Disordered" evidence="6">
    <location>
        <begin position="474"/>
        <end position="493"/>
    </location>
</feature>
<feature type="region of interest" description="Disordered" evidence="6">
    <location>
        <begin position="342"/>
        <end position="402"/>
    </location>
</feature>
<evidence type="ECO:0000256" key="3">
    <source>
        <dbReference type="ARBA" id="ARBA00022801"/>
    </source>
</evidence>
<dbReference type="EC" id="3.4.22.68" evidence="8"/>
<dbReference type="GO" id="GO:0016926">
    <property type="term" value="P:protein desumoylation"/>
    <property type="evidence" value="ECO:0007669"/>
    <property type="project" value="TreeGrafter"/>
</dbReference>
<dbReference type="SUPFAM" id="SSF54001">
    <property type="entry name" value="Cysteine proteinases"/>
    <property type="match status" value="1"/>
</dbReference>
<feature type="compositionally biased region" description="Polar residues" evidence="6">
    <location>
        <begin position="366"/>
        <end position="385"/>
    </location>
</feature>
<feature type="compositionally biased region" description="Low complexity" evidence="6">
    <location>
        <begin position="173"/>
        <end position="187"/>
    </location>
</feature>
<keyword evidence="4" id="KW-0788">Thiol protease</keyword>
<evidence type="ECO:0000256" key="2">
    <source>
        <dbReference type="ARBA" id="ARBA00022670"/>
    </source>
</evidence>
<feature type="region of interest" description="Disordered" evidence="6">
    <location>
        <begin position="80"/>
        <end position="106"/>
    </location>
</feature>
<evidence type="ECO:0000256" key="5">
    <source>
        <dbReference type="SAM" id="Coils"/>
    </source>
</evidence>
<feature type="compositionally biased region" description="Acidic residues" evidence="6">
    <location>
        <begin position="478"/>
        <end position="490"/>
    </location>
</feature>
<feature type="region of interest" description="Disordered" evidence="6">
    <location>
        <begin position="199"/>
        <end position="229"/>
    </location>
</feature>
<dbReference type="GO" id="GO:0016929">
    <property type="term" value="F:deSUMOylase activity"/>
    <property type="evidence" value="ECO:0007669"/>
    <property type="project" value="TreeGrafter"/>
</dbReference>
<evidence type="ECO:0000256" key="1">
    <source>
        <dbReference type="ARBA" id="ARBA00005234"/>
    </source>
</evidence>